<gene>
    <name evidence="1" type="ORF">Aple_086530</name>
</gene>
<organism evidence="1 2">
    <name type="scientific">Acrocarpospora pleiomorpha</name>
    <dbReference type="NCBI Taxonomy" id="90975"/>
    <lineage>
        <taxon>Bacteria</taxon>
        <taxon>Bacillati</taxon>
        <taxon>Actinomycetota</taxon>
        <taxon>Actinomycetes</taxon>
        <taxon>Streptosporangiales</taxon>
        <taxon>Streptosporangiaceae</taxon>
        <taxon>Acrocarpospora</taxon>
    </lineage>
</organism>
<keyword evidence="2" id="KW-1185">Reference proteome</keyword>
<evidence type="ECO:0000313" key="2">
    <source>
        <dbReference type="Proteomes" id="UP000377595"/>
    </source>
</evidence>
<accession>A0A5M3XX58</accession>
<reference evidence="1 2" key="1">
    <citation type="submission" date="2019-10" db="EMBL/GenBank/DDBJ databases">
        <title>Whole genome shotgun sequence of Acrocarpospora pleiomorpha NBRC 16267.</title>
        <authorList>
            <person name="Ichikawa N."/>
            <person name="Kimura A."/>
            <person name="Kitahashi Y."/>
            <person name="Komaki H."/>
            <person name="Oguchi A."/>
        </authorList>
    </citation>
    <scope>NUCLEOTIDE SEQUENCE [LARGE SCALE GENOMIC DNA]</scope>
    <source>
        <strain evidence="1 2">NBRC 16267</strain>
    </source>
</reference>
<comment type="caution">
    <text evidence="1">The sequence shown here is derived from an EMBL/GenBank/DDBJ whole genome shotgun (WGS) entry which is preliminary data.</text>
</comment>
<dbReference type="Proteomes" id="UP000377595">
    <property type="component" value="Unassembled WGS sequence"/>
</dbReference>
<evidence type="ECO:0000313" key="1">
    <source>
        <dbReference type="EMBL" id="GES25754.1"/>
    </source>
</evidence>
<evidence type="ECO:0008006" key="3">
    <source>
        <dbReference type="Google" id="ProtNLM"/>
    </source>
</evidence>
<protein>
    <recommendedName>
        <fullName evidence="3">Integrase catalytic domain-containing protein</fullName>
    </recommendedName>
</protein>
<dbReference type="EMBL" id="BLAF01000073">
    <property type="protein sequence ID" value="GES25754.1"/>
    <property type="molecule type" value="Genomic_DNA"/>
</dbReference>
<proteinExistence type="predicted"/>
<dbReference type="AlphaFoldDB" id="A0A5M3XX58"/>
<sequence>MLAVPSRLLPRIRWPAFAMLACDFFTADTVFLKQIYVLSVVKMATRCHGKPDRGTGDPATRNLLLDADGWIRPVTFLIRDRDSTFVAGFDAVFASIGMRVVQPPQARVANCHAECSVVTVRR</sequence>
<name>A0A5M3XX58_9ACTN</name>